<protein>
    <submittedName>
        <fullName evidence="1">Uncharacterized protein</fullName>
    </submittedName>
</protein>
<keyword evidence="2" id="KW-1185">Reference proteome</keyword>
<evidence type="ECO:0000313" key="1">
    <source>
        <dbReference type="EMBL" id="KYO21910.1"/>
    </source>
</evidence>
<evidence type="ECO:0000313" key="2">
    <source>
        <dbReference type="Proteomes" id="UP000050525"/>
    </source>
</evidence>
<organism evidence="1 2">
    <name type="scientific">Alligator mississippiensis</name>
    <name type="common">American alligator</name>
    <dbReference type="NCBI Taxonomy" id="8496"/>
    <lineage>
        <taxon>Eukaryota</taxon>
        <taxon>Metazoa</taxon>
        <taxon>Chordata</taxon>
        <taxon>Craniata</taxon>
        <taxon>Vertebrata</taxon>
        <taxon>Euteleostomi</taxon>
        <taxon>Archelosauria</taxon>
        <taxon>Archosauria</taxon>
        <taxon>Crocodylia</taxon>
        <taxon>Alligatoridae</taxon>
        <taxon>Alligatorinae</taxon>
        <taxon>Alligator</taxon>
    </lineage>
</organism>
<accession>A0A151MBW7</accession>
<dbReference type="Proteomes" id="UP000050525">
    <property type="component" value="Unassembled WGS sequence"/>
</dbReference>
<name>A0A151MBW7_ALLMI</name>
<sequence length="146" mass="16070">MGMMAHGTVQVEHCGLCLQKIADPCHTVWCEEGKMEDSLGPGLSCPPASHSLFWFYICHGSDVHRSSSYMILPGSSPSCGHLTYTVSLQHPCLLRFHFHCILVLAWHPASLAPCSAEGSQDCCQKLSLPAPALHIEIMKTLWEHCL</sequence>
<reference evidence="1 2" key="1">
    <citation type="journal article" date="2012" name="Genome Biol.">
        <title>Sequencing three crocodilian genomes to illuminate the evolution of archosaurs and amniotes.</title>
        <authorList>
            <person name="St John J.A."/>
            <person name="Braun E.L."/>
            <person name="Isberg S.R."/>
            <person name="Miles L.G."/>
            <person name="Chong A.Y."/>
            <person name="Gongora J."/>
            <person name="Dalzell P."/>
            <person name="Moran C."/>
            <person name="Bed'hom B."/>
            <person name="Abzhanov A."/>
            <person name="Burgess S.C."/>
            <person name="Cooksey A.M."/>
            <person name="Castoe T.A."/>
            <person name="Crawford N.G."/>
            <person name="Densmore L.D."/>
            <person name="Drew J.C."/>
            <person name="Edwards S.V."/>
            <person name="Faircloth B.C."/>
            <person name="Fujita M.K."/>
            <person name="Greenwold M.J."/>
            <person name="Hoffmann F.G."/>
            <person name="Howard J.M."/>
            <person name="Iguchi T."/>
            <person name="Janes D.E."/>
            <person name="Khan S.Y."/>
            <person name="Kohno S."/>
            <person name="de Koning A.J."/>
            <person name="Lance S.L."/>
            <person name="McCarthy F.M."/>
            <person name="McCormack J.E."/>
            <person name="Merchant M.E."/>
            <person name="Peterson D.G."/>
            <person name="Pollock D.D."/>
            <person name="Pourmand N."/>
            <person name="Raney B.J."/>
            <person name="Roessler K.A."/>
            <person name="Sanford J.R."/>
            <person name="Sawyer R.H."/>
            <person name="Schmidt C.J."/>
            <person name="Triplett E.W."/>
            <person name="Tuberville T.D."/>
            <person name="Venegas-Anaya M."/>
            <person name="Howard J.T."/>
            <person name="Jarvis E.D."/>
            <person name="Guillette L.J.Jr."/>
            <person name="Glenn T.C."/>
            <person name="Green R.E."/>
            <person name="Ray D.A."/>
        </authorList>
    </citation>
    <scope>NUCLEOTIDE SEQUENCE [LARGE SCALE GENOMIC DNA]</scope>
    <source>
        <strain evidence="1">KSC_2009_1</strain>
    </source>
</reference>
<comment type="caution">
    <text evidence="1">The sequence shown here is derived from an EMBL/GenBank/DDBJ whole genome shotgun (WGS) entry which is preliminary data.</text>
</comment>
<dbReference type="AlphaFoldDB" id="A0A151MBW7"/>
<dbReference type="EMBL" id="AKHW03006283">
    <property type="protein sequence ID" value="KYO21910.1"/>
    <property type="molecule type" value="Genomic_DNA"/>
</dbReference>
<gene>
    <name evidence="1" type="ORF">Y1Q_0000571</name>
</gene>
<proteinExistence type="predicted"/>